<protein>
    <submittedName>
        <fullName evidence="1">Uncharacterized protein</fullName>
    </submittedName>
</protein>
<accession>A0A6I4II95</accession>
<name>A0A6I4II95_9FLAO</name>
<dbReference type="RefSeq" id="WP_140997794.1">
    <property type="nucleotide sequence ID" value="NZ_VDCZ01000006.1"/>
</dbReference>
<evidence type="ECO:0000313" key="1">
    <source>
        <dbReference type="EMBL" id="MVO09415.1"/>
    </source>
</evidence>
<dbReference type="EMBL" id="WQLW01000006">
    <property type="protein sequence ID" value="MVO09415.1"/>
    <property type="molecule type" value="Genomic_DNA"/>
</dbReference>
<reference evidence="2" key="1">
    <citation type="submission" date="2019-05" db="EMBL/GenBank/DDBJ databases">
        <title>Flavobacterium profundi sp. nov., isolated from a deep-sea seamount.</title>
        <authorList>
            <person name="Zhang D.-C."/>
        </authorList>
    </citation>
    <scope>NUCLEOTIDE SEQUENCE [LARGE SCALE GENOMIC DNA]</scope>
    <source>
        <strain evidence="2">TP390</strain>
    </source>
</reference>
<sequence>MKKIKLFLELVVFVILGTLLISSGENDTNYIPFTTPKITNSYSSYTSDYQNIVLAADVQNFLGNSIYETNHFYLEFNITNVNNQEFVIQAKANKGRIYFYGPILKEKVMEETILNEDYLLGSVIITPKDSEPLSYVSEEVSLFAGVKNRDTISFLDYLFFPNSNSIDKETEEVLSLVIEFPNELIANSHQLAIWTEIKKQ</sequence>
<gene>
    <name evidence="1" type="ORF">GOQ30_09615</name>
</gene>
<proteinExistence type="predicted"/>
<organism evidence="1 2">
    <name type="scientific">Flavobacterium profundi</name>
    <dbReference type="NCBI Taxonomy" id="1774945"/>
    <lineage>
        <taxon>Bacteria</taxon>
        <taxon>Pseudomonadati</taxon>
        <taxon>Bacteroidota</taxon>
        <taxon>Flavobacteriia</taxon>
        <taxon>Flavobacteriales</taxon>
        <taxon>Flavobacteriaceae</taxon>
        <taxon>Flavobacterium</taxon>
    </lineage>
</organism>
<dbReference type="AlphaFoldDB" id="A0A6I4II95"/>
<dbReference type="Proteomes" id="UP000431264">
    <property type="component" value="Unassembled WGS sequence"/>
</dbReference>
<evidence type="ECO:0000313" key="2">
    <source>
        <dbReference type="Proteomes" id="UP000431264"/>
    </source>
</evidence>
<keyword evidence="2" id="KW-1185">Reference proteome</keyword>
<comment type="caution">
    <text evidence="1">The sequence shown here is derived from an EMBL/GenBank/DDBJ whole genome shotgun (WGS) entry which is preliminary data.</text>
</comment>